<proteinExistence type="predicted"/>
<feature type="chain" id="PRO_5020973097" description="Secreted protein" evidence="1">
    <location>
        <begin position="19"/>
        <end position="101"/>
    </location>
</feature>
<evidence type="ECO:0000256" key="1">
    <source>
        <dbReference type="SAM" id="SignalP"/>
    </source>
</evidence>
<protein>
    <recommendedName>
        <fullName evidence="3">Secreted protein</fullName>
    </recommendedName>
</protein>
<evidence type="ECO:0000313" key="2">
    <source>
        <dbReference type="EMBL" id="TBU29503.1"/>
    </source>
</evidence>
<feature type="signal peptide" evidence="1">
    <location>
        <begin position="1"/>
        <end position="18"/>
    </location>
</feature>
<dbReference type="EMBL" id="ML143412">
    <property type="protein sequence ID" value="TBU29503.1"/>
    <property type="molecule type" value="Genomic_DNA"/>
</dbReference>
<organism evidence="2">
    <name type="scientific">Dichomitus squalens</name>
    <dbReference type="NCBI Taxonomy" id="114155"/>
    <lineage>
        <taxon>Eukaryota</taxon>
        <taxon>Fungi</taxon>
        <taxon>Dikarya</taxon>
        <taxon>Basidiomycota</taxon>
        <taxon>Agaricomycotina</taxon>
        <taxon>Agaricomycetes</taxon>
        <taxon>Polyporales</taxon>
        <taxon>Polyporaceae</taxon>
        <taxon>Dichomitus</taxon>
    </lineage>
</organism>
<name>A0A4V6MVZ0_9APHY</name>
<sequence>MILWIFCVLLPFNPGSYASLQSVGGVVPTPSAHAVARRTMRIRNREVERLLMIMTSIWKGGLLLRCVAGSAHGIAALCLHVDHHMNSSGNIYLQQESPIIV</sequence>
<keyword evidence="1" id="KW-0732">Signal</keyword>
<gene>
    <name evidence="2" type="ORF">BD311DRAFT_263409</name>
</gene>
<accession>A0A4V6MVZ0</accession>
<reference evidence="2" key="1">
    <citation type="submission" date="2019-01" db="EMBL/GenBank/DDBJ databases">
        <title>Draft genome sequences of three monokaryotic isolates of the white-rot basidiomycete fungus Dichomitus squalens.</title>
        <authorList>
            <consortium name="DOE Joint Genome Institute"/>
            <person name="Lopez S.C."/>
            <person name="Andreopoulos B."/>
            <person name="Pangilinan J."/>
            <person name="Lipzen A."/>
            <person name="Riley R."/>
            <person name="Ahrendt S."/>
            <person name="Ng V."/>
            <person name="Barry K."/>
            <person name="Daum C."/>
            <person name="Grigoriev I.V."/>
            <person name="Hilden K.S."/>
            <person name="Makela M.R."/>
            <person name="de Vries R.P."/>
        </authorList>
    </citation>
    <scope>NUCLEOTIDE SEQUENCE [LARGE SCALE GENOMIC DNA]</scope>
    <source>
        <strain evidence="2">OM18370.1</strain>
    </source>
</reference>
<dbReference type="Proteomes" id="UP000292957">
    <property type="component" value="Unassembled WGS sequence"/>
</dbReference>
<dbReference type="AlphaFoldDB" id="A0A4V6MVZ0"/>
<evidence type="ECO:0008006" key="3">
    <source>
        <dbReference type="Google" id="ProtNLM"/>
    </source>
</evidence>